<dbReference type="PANTHER" id="PTHR46196:SF4">
    <property type="entry name" value="TRANSCRIPTION FACTOR LHW"/>
    <property type="match status" value="1"/>
</dbReference>
<dbReference type="PANTHER" id="PTHR46196">
    <property type="entry name" value="TRANSCRIPTION FACTOR BHLH155-LIKE ISOFORM X1-RELATED"/>
    <property type="match status" value="1"/>
</dbReference>
<dbReference type="GeneID" id="111301246"/>
<keyword evidence="3" id="KW-0804">Transcription</keyword>
<dbReference type="Proteomes" id="UP000515121">
    <property type="component" value="Unplaced"/>
</dbReference>
<feature type="region of interest" description="Disordered" evidence="5">
    <location>
        <begin position="692"/>
        <end position="736"/>
    </location>
</feature>
<keyword evidence="2" id="KW-0805">Transcription regulation</keyword>
<keyword evidence="7" id="KW-1185">Reference proteome</keyword>
<dbReference type="CDD" id="cd18915">
    <property type="entry name" value="bHLH_AtLHW_like"/>
    <property type="match status" value="1"/>
</dbReference>
<dbReference type="Pfam" id="PF14215">
    <property type="entry name" value="bHLH-MYC_N"/>
    <property type="match status" value="1"/>
</dbReference>
<accession>A0A6P5ZI20</accession>
<evidence type="ECO:0000256" key="4">
    <source>
        <dbReference type="ARBA" id="ARBA00023242"/>
    </source>
</evidence>
<feature type="domain" description="BHLH" evidence="6">
    <location>
        <begin position="723"/>
        <end position="772"/>
    </location>
</feature>
<proteinExistence type="predicted"/>
<protein>
    <submittedName>
        <fullName evidence="8">Transcription factor LHW</fullName>
    </submittedName>
</protein>
<gene>
    <name evidence="8" type="primary">LOC111301246</name>
</gene>
<evidence type="ECO:0000256" key="1">
    <source>
        <dbReference type="ARBA" id="ARBA00004123"/>
    </source>
</evidence>
<evidence type="ECO:0000256" key="2">
    <source>
        <dbReference type="ARBA" id="ARBA00023015"/>
    </source>
</evidence>
<evidence type="ECO:0000256" key="3">
    <source>
        <dbReference type="ARBA" id="ARBA00023163"/>
    </source>
</evidence>
<dbReference type="AlphaFoldDB" id="A0A6P5ZI20"/>
<sequence>MGGLLKEALKSLCGVSQWSYAVFWKIGFQNTKLIIWEECYYEPALSSVPPCITGLQNSELPFGEWEGCWGSETSSQFASQPWDKVHLLINKMMMNNRINIVGQGLVGRAAFTGNHQWILATNYITDAHPPEVLNEVHLQFTAGMQTVAVIPVLPHGVLQLGSCTTIMENMGFVNDVKSLILRLGCIPGAFLSSSYGTNECVDKIGIPISLGKPISMDSAGIFRSTNSMNSVAEGCNQKSNSSQALRFIGQSPTLVKPIEDNSQGTASSQLPGLAQTLVKSHDDHCESTISPEMKPRLKFKSQIDCGVVSAEVIPSSPMLWLNPQVSFCNSQSGFDCQPIIGQSIASHSSLKSVEQQILSDAGLQNHVIDSVSASNSQMKPKSFPGIVPNLQKLEDDTLSCTRLAGSRVQNVSSSRVEVPLSILANQLTSTCMLSGVSKQGHDSEDSKCTRADLVPKKESMDNFLFQELNIRLLHADDGMPFSEQLPSAIHDCPKHESKSLSTRSLNVKYEDACVQPPSWDDLFDVLGADLKGKLLDGKWTNVLAEGPDMKMQNGVKDTSIFRNAQNEHSDIFSAKEGKSDRGIYSGVGTDNLLDAVVSSAQSVAKQISDDDLSCWTTLTKFSNSSVPSSSPTFGQVNISNPVQRELLGGLPKSLLKGGTLPSGSYRSGCSKDDTGTCSQATSMYGSQISSWVEQGHNSVRDSSVSTAYSKRNDEMTKPNRKRLKPGENPRSRPKDRQMIQDRVKELREIVPNGAKCSIDALLEKTIKHMLFLQSVTKHADKLKQTGESKIKENFEGGTTWAFEVASQSMICPIVVEDLNPPRQMLVKMLCEERGFFLEIADLIRGLGLTILKGVMETRNDKIWARFAVEANRDVTRVEIFMSLVHLLEQAVKGSTSSANVFESNNMMVQHSFPQAASIPATGRASSLQ</sequence>
<feature type="compositionally biased region" description="Polar residues" evidence="5">
    <location>
        <begin position="692"/>
        <end position="709"/>
    </location>
</feature>
<dbReference type="KEGG" id="dzi:111301246"/>
<dbReference type="GO" id="GO:0046983">
    <property type="term" value="F:protein dimerization activity"/>
    <property type="evidence" value="ECO:0007669"/>
    <property type="project" value="InterPro"/>
</dbReference>
<reference evidence="8" key="1">
    <citation type="submission" date="2025-08" db="UniProtKB">
        <authorList>
            <consortium name="RefSeq"/>
        </authorList>
    </citation>
    <scope>IDENTIFICATION</scope>
    <source>
        <tissue evidence="8">Fruit stalk</tissue>
    </source>
</reference>
<feature type="compositionally biased region" description="Basic and acidic residues" evidence="5">
    <location>
        <begin position="724"/>
        <end position="736"/>
    </location>
</feature>
<evidence type="ECO:0000259" key="6">
    <source>
        <dbReference type="PROSITE" id="PS50888"/>
    </source>
</evidence>
<comment type="subcellular location">
    <subcellularLocation>
        <location evidence="1">Nucleus</location>
    </subcellularLocation>
</comment>
<dbReference type="Pfam" id="PF23176">
    <property type="entry name" value="bHLH_LHW"/>
    <property type="match status" value="1"/>
</dbReference>
<evidence type="ECO:0000256" key="5">
    <source>
        <dbReference type="SAM" id="MobiDB-lite"/>
    </source>
</evidence>
<dbReference type="OrthoDB" id="1883654at2759"/>
<dbReference type="GO" id="GO:0003700">
    <property type="term" value="F:DNA-binding transcription factor activity"/>
    <property type="evidence" value="ECO:0007669"/>
    <property type="project" value="InterPro"/>
</dbReference>
<evidence type="ECO:0000313" key="8">
    <source>
        <dbReference type="RefSeq" id="XP_022752518.1"/>
    </source>
</evidence>
<dbReference type="InterPro" id="IPR043561">
    <property type="entry name" value="LHW-like"/>
</dbReference>
<organism evidence="7 8">
    <name type="scientific">Durio zibethinus</name>
    <name type="common">Durian</name>
    <dbReference type="NCBI Taxonomy" id="66656"/>
    <lineage>
        <taxon>Eukaryota</taxon>
        <taxon>Viridiplantae</taxon>
        <taxon>Streptophyta</taxon>
        <taxon>Embryophyta</taxon>
        <taxon>Tracheophyta</taxon>
        <taxon>Spermatophyta</taxon>
        <taxon>Magnoliopsida</taxon>
        <taxon>eudicotyledons</taxon>
        <taxon>Gunneridae</taxon>
        <taxon>Pentapetalae</taxon>
        <taxon>rosids</taxon>
        <taxon>malvids</taxon>
        <taxon>Malvales</taxon>
        <taxon>Malvaceae</taxon>
        <taxon>Helicteroideae</taxon>
        <taxon>Durio</taxon>
    </lineage>
</organism>
<keyword evidence="4" id="KW-0539">Nucleus</keyword>
<dbReference type="InterPro" id="IPR025610">
    <property type="entry name" value="MYC/MYB_N"/>
</dbReference>
<dbReference type="InterPro" id="IPR011598">
    <property type="entry name" value="bHLH_dom"/>
</dbReference>
<dbReference type="RefSeq" id="XP_022752518.1">
    <property type="nucleotide sequence ID" value="XM_022896783.1"/>
</dbReference>
<name>A0A6P5ZI20_DURZI</name>
<evidence type="ECO:0000313" key="7">
    <source>
        <dbReference type="Proteomes" id="UP000515121"/>
    </source>
</evidence>
<dbReference type="PROSITE" id="PS50888">
    <property type="entry name" value="BHLH"/>
    <property type="match status" value="1"/>
</dbReference>
<dbReference type="GO" id="GO:0005634">
    <property type="term" value="C:nucleus"/>
    <property type="evidence" value="ECO:0007669"/>
    <property type="project" value="UniProtKB-SubCell"/>
</dbReference>